<name>A0A0G0XTQ5_9BACT</name>
<proteinExistence type="predicted"/>
<dbReference type="InterPro" id="IPR005252">
    <property type="entry name" value="CoaBC"/>
</dbReference>
<evidence type="ECO:0000313" key="2">
    <source>
        <dbReference type="EMBL" id="KKR91272.1"/>
    </source>
</evidence>
<dbReference type="GO" id="GO:0010181">
    <property type="term" value="F:FMN binding"/>
    <property type="evidence" value="ECO:0007669"/>
    <property type="project" value="InterPro"/>
</dbReference>
<gene>
    <name evidence="2" type="ORF">UU42_C0016G0006</name>
</gene>
<accession>A0A0G0XTQ5</accession>
<dbReference type="AlphaFoldDB" id="A0A0G0XTQ5"/>
<reference evidence="2 3" key="1">
    <citation type="journal article" date="2015" name="Nature">
        <title>rRNA introns, odd ribosomes, and small enigmatic genomes across a large radiation of phyla.</title>
        <authorList>
            <person name="Brown C.T."/>
            <person name="Hug L.A."/>
            <person name="Thomas B.C."/>
            <person name="Sharon I."/>
            <person name="Castelle C.J."/>
            <person name="Singh A."/>
            <person name="Wilkins M.J."/>
            <person name="Williams K.H."/>
            <person name="Banfield J.F."/>
        </authorList>
    </citation>
    <scope>NUCLEOTIDE SEQUENCE [LARGE SCALE GENOMIC DNA]</scope>
</reference>
<dbReference type="Proteomes" id="UP000034676">
    <property type="component" value="Unassembled WGS sequence"/>
</dbReference>
<dbReference type="InterPro" id="IPR003382">
    <property type="entry name" value="Flavoprotein"/>
</dbReference>
<feature type="domain" description="Flavoprotein" evidence="1">
    <location>
        <begin position="7"/>
        <end position="181"/>
    </location>
</feature>
<dbReference type="PATRIC" id="fig|1618555.3.peg.750"/>
<evidence type="ECO:0000313" key="3">
    <source>
        <dbReference type="Proteomes" id="UP000034676"/>
    </source>
</evidence>
<dbReference type="GO" id="GO:0015941">
    <property type="term" value="P:pantothenate catabolic process"/>
    <property type="evidence" value="ECO:0007669"/>
    <property type="project" value="InterPro"/>
</dbReference>
<dbReference type="GO" id="GO:0004632">
    <property type="term" value="F:phosphopantothenate--cysteine ligase activity"/>
    <property type="evidence" value="ECO:0007669"/>
    <property type="project" value="InterPro"/>
</dbReference>
<dbReference type="InterPro" id="IPR036551">
    <property type="entry name" value="Flavin_trans-like"/>
</dbReference>
<dbReference type="Gene3D" id="3.40.50.1950">
    <property type="entry name" value="Flavin prenyltransferase-like"/>
    <property type="match status" value="1"/>
</dbReference>
<dbReference type="NCBIfam" id="TIGR00521">
    <property type="entry name" value="coaBC_dfp"/>
    <property type="match status" value="1"/>
</dbReference>
<sequence length="185" mass="20054">MEILKNKKIILGVTGSVAVYKACSLIGAFQKLGAEVRVVMTDAATKFVQPLTFQSLTHSPVFLDMWDENVEGKIGHIELSHWADLIVIAPASANTIGKIANGLADNLLTLIVSASYPKTPVVVVPAMNTNMLDNPITQKNIKFLEGFDKYKILGTKEGLLACQDVGKGKMIDTAEIIKSVEEILK</sequence>
<protein>
    <submittedName>
        <fullName evidence="2">Phosphopantothenoylcysteine decarboxylase/phosphopantothenate-cysteine ligase</fullName>
    </submittedName>
</protein>
<dbReference type="PANTHER" id="PTHR14359">
    <property type="entry name" value="HOMO-OLIGOMERIC FLAVIN CONTAINING CYS DECARBOXYLASE FAMILY"/>
    <property type="match status" value="1"/>
</dbReference>
<dbReference type="GO" id="GO:0071513">
    <property type="term" value="C:phosphopantothenoylcysteine decarboxylase complex"/>
    <property type="evidence" value="ECO:0007669"/>
    <property type="project" value="TreeGrafter"/>
</dbReference>
<organism evidence="2 3">
    <name type="scientific">Candidatus Woesebacteria bacterium GW2011_GWA1_41_13b</name>
    <dbReference type="NCBI Taxonomy" id="1618555"/>
    <lineage>
        <taxon>Bacteria</taxon>
        <taxon>Candidatus Woeseibacteriota</taxon>
    </lineage>
</organism>
<dbReference type="GO" id="GO:0004633">
    <property type="term" value="F:phosphopantothenoylcysteine decarboxylase activity"/>
    <property type="evidence" value="ECO:0007669"/>
    <property type="project" value="InterPro"/>
</dbReference>
<dbReference type="PANTHER" id="PTHR14359:SF6">
    <property type="entry name" value="PHOSPHOPANTOTHENOYLCYSTEINE DECARBOXYLASE"/>
    <property type="match status" value="1"/>
</dbReference>
<dbReference type="GO" id="GO:0015937">
    <property type="term" value="P:coenzyme A biosynthetic process"/>
    <property type="evidence" value="ECO:0007669"/>
    <property type="project" value="InterPro"/>
</dbReference>
<dbReference type="SUPFAM" id="SSF52507">
    <property type="entry name" value="Homo-oligomeric flavin-containing Cys decarboxylases, HFCD"/>
    <property type="match status" value="1"/>
</dbReference>
<comment type="caution">
    <text evidence="2">The sequence shown here is derived from an EMBL/GenBank/DDBJ whole genome shotgun (WGS) entry which is preliminary data.</text>
</comment>
<dbReference type="Pfam" id="PF02441">
    <property type="entry name" value="Flavoprotein"/>
    <property type="match status" value="1"/>
</dbReference>
<keyword evidence="2" id="KW-0436">Ligase</keyword>
<evidence type="ECO:0000259" key="1">
    <source>
        <dbReference type="Pfam" id="PF02441"/>
    </source>
</evidence>
<dbReference type="EMBL" id="LCAO01000016">
    <property type="protein sequence ID" value="KKR91272.1"/>
    <property type="molecule type" value="Genomic_DNA"/>
</dbReference>